<dbReference type="GO" id="GO:0000976">
    <property type="term" value="F:transcription cis-regulatory region binding"/>
    <property type="evidence" value="ECO:0007669"/>
    <property type="project" value="InterPro"/>
</dbReference>
<name>A0A9W8G3X0_9FUNG</name>
<evidence type="ECO:0000313" key="6">
    <source>
        <dbReference type="EMBL" id="KAJ2673385.1"/>
    </source>
</evidence>
<feature type="region of interest" description="Disordered" evidence="4">
    <location>
        <begin position="160"/>
        <end position="187"/>
    </location>
</feature>
<dbReference type="InterPro" id="IPR050936">
    <property type="entry name" value="AP-1-like"/>
</dbReference>
<accession>A0A9W8G3X0</accession>
<dbReference type="CDD" id="cd14688">
    <property type="entry name" value="bZIP_YAP"/>
    <property type="match status" value="1"/>
</dbReference>
<keyword evidence="2" id="KW-0539">Nucleus</keyword>
<feature type="domain" description="BZIP" evidence="5">
    <location>
        <begin position="52"/>
        <end position="110"/>
    </location>
</feature>
<feature type="compositionally biased region" description="Polar residues" evidence="4">
    <location>
        <begin position="48"/>
        <end position="59"/>
    </location>
</feature>
<gene>
    <name evidence="6" type="primary">YAP1</name>
    <name evidence="6" type="ORF">GGI25_004720</name>
</gene>
<dbReference type="PANTHER" id="PTHR40621:SF6">
    <property type="entry name" value="AP-1-LIKE TRANSCRIPTION FACTOR YAP1-RELATED"/>
    <property type="match status" value="1"/>
</dbReference>
<comment type="caution">
    <text evidence="6">The sequence shown here is derived from an EMBL/GenBank/DDBJ whole genome shotgun (WGS) entry which is preliminary data.</text>
</comment>
<dbReference type="EMBL" id="JANBTW010000069">
    <property type="protein sequence ID" value="KAJ2673385.1"/>
    <property type="molecule type" value="Genomic_DNA"/>
</dbReference>
<feature type="region of interest" description="Disordered" evidence="4">
    <location>
        <begin position="272"/>
        <end position="321"/>
    </location>
</feature>
<keyword evidence="6" id="KW-0238">DNA-binding</keyword>
<dbReference type="InterPro" id="IPR004827">
    <property type="entry name" value="bZIP"/>
</dbReference>
<evidence type="ECO:0000256" key="3">
    <source>
        <dbReference type="SAM" id="Coils"/>
    </source>
</evidence>
<dbReference type="PROSITE" id="PS00036">
    <property type="entry name" value="BZIP_BASIC"/>
    <property type="match status" value="1"/>
</dbReference>
<dbReference type="Gene3D" id="1.20.5.170">
    <property type="match status" value="1"/>
</dbReference>
<feature type="compositionally biased region" description="Low complexity" evidence="4">
    <location>
        <begin position="360"/>
        <end position="377"/>
    </location>
</feature>
<dbReference type="GO" id="GO:0090575">
    <property type="term" value="C:RNA polymerase II transcription regulator complex"/>
    <property type="evidence" value="ECO:0007669"/>
    <property type="project" value="TreeGrafter"/>
</dbReference>
<feature type="compositionally biased region" description="Acidic residues" evidence="4">
    <location>
        <begin position="1"/>
        <end position="11"/>
    </location>
</feature>
<dbReference type="Proteomes" id="UP001151518">
    <property type="component" value="Unassembled WGS sequence"/>
</dbReference>
<sequence length="691" mass="73927">MSTVDIAEDDFLLTPQKRAQSSEIESSDEFAAHDGKKKKPGRKPITIEASSKRTAQNRAAQRAFRERKQQYLKDLEDQVKELAERQERTERENKELKKYVDKLKDENSSLKNGKFTYNRSPVDFDKAIAEIFDGPSSSSNINLKEPFDLQQAALKGTDLTQPGAMSTIHPTQATSSSNGDGASPQSVPTLYPNFDLSSATTGAISSSITQQPGSAFDSLLTGNIAMSNSSSSGITSGFNNSFLNGIQLLASNQNISTGSFLDTLFDSPNAAGSSMAAPISPPLTTPDRRQSTIPSAGLSNTENGMSRSPSVPRSSATPGDMFVPLNNIPASSSNGGGFFGMDTMKGQQSTDFTHLASLLQQQMQQQQTSTPETSQSLGTPSFNDLFSLSPSTAMTDSLISLISSAQHGIATNTLATANSGGSSAAALSGFTTGASTASSLPAFMQNLNATAPATTYQASEQTLPSYVKYSNDAQVLPSHLMAYRNPDPLSLAEDSDQLEKLLLDSIYSFNKDQESNVKVATLPQQNYSVSSVPGMVTHDSSSTLSVDNSNSSKISGSTAVHDNAPVAANAENGNGVLEPEHQLGQSQEKSLECTCRNCDDTPCAPCPKHGSPGDISEELRGIAPEMLGYVCTSTNTLADEELNDLCSLMYKHAKCSEVQRRVEKFRDKLKDESNLELLNTKKQLAKQYGLH</sequence>
<feature type="coiled-coil region" evidence="3">
    <location>
        <begin position="65"/>
        <end position="113"/>
    </location>
</feature>
<dbReference type="PROSITE" id="PS50217">
    <property type="entry name" value="BZIP"/>
    <property type="match status" value="1"/>
</dbReference>
<feature type="compositionally biased region" description="Low complexity" evidence="4">
    <location>
        <begin position="539"/>
        <end position="552"/>
    </location>
</feature>
<dbReference type="PANTHER" id="PTHR40621">
    <property type="entry name" value="TRANSCRIPTION FACTOR KAPC-RELATED"/>
    <property type="match status" value="1"/>
</dbReference>
<protein>
    <submittedName>
        <fullName evidence="6">DNA-binding transcription factor yap1</fullName>
    </submittedName>
</protein>
<evidence type="ECO:0000256" key="4">
    <source>
        <dbReference type="SAM" id="MobiDB-lite"/>
    </source>
</evidence>
<evidence type="ECO:0000259" key="5">
    <source>
        <dbReference type="PROSITE" id="PS50217"/>
    </source>
</evidence>
<comment type="subcellular location">
    <subcellularLocation>
        <location evidence="1">Nucleus</location>
    </subcellularLocation>
</comment>
<dbReference type="SUPFAM" id="SSF57959">
    <property type="entry name" value="Leucine zipper domain"/>
    <property type="match status" value="1"/>
</dbReference>
<evidence type="ECO:0000256" key="2">
    <source>
        <dbReference type="ARBA" id="ARBA00023242"/>
    </source>
</evidence>
<dbReference type="GO" id="GO:0001228">
    <property type="term" value="F:DNA-binding transcription activator activity, RNA polymerase II-specific"/>
    <property type="evidence" value="ECO:0007669"/>
    <property type="project" value="TreeGrafter"/>
</dbReference>
<dbReference type="SMART" id="SM00338">
    <property type="entry name" value="BRLZ"/>
    <property type="match status" value="1"/>
</dbReference>
<feature type="region of interest" description="Disordered" evidence="4">
    <location>
        <begin position="360"/>
        <end position="380"/>
    </location>
</feature>
<feature type="compositionally biased region" description="Polar residues" evidence="4">
    <location>
        <begin position="291"/>
        <end position="317"/>
    </location>
</feature>
<evidence type="ECO:0000313" key="7">
    <source>
        <dbReference type="Proteomes" id="UP001151518"/>
    </source>
</evidence>
<dbReference type="Pfam" id="PF00170">
    <property type="entry name" value="bZIP_1"/>
    <property type="match status" value="1"/>
</dbReference>
<dbReference type="OrthoDB" id="2593073at2759"/>
<dbReference type="InterPro" id="IPR046347">
    <property type="entry name" value="bZIP_sf"/>
</dbReference>
<reference evidence="6" key="1">
    <citation type="submission" date="2022-07" db="EMBL/GenBank/DDBJ databases">
        <title>Phylogenomic reconstructions and comparative analyses of Kickxellomycotina fungi.</title>
        <authorList>
            <person name="Reynolds N.K."/>
            <person name="Stajich J.E."/>
            <person name="Barry K."/>
            <person name="Grigoriev I.V."/>
            <person name="Crous P."/>
            <person name="Smith M.E."/>
        </authorList>
    </citation>
    <scope>NUCLEOTIDE SEQUENCE</scope>
    <source>
        <strain evidence="6">NRRL 3115</strain>
    </source>
</reference>
<dbReference type="AlphaFoldDB" id="A0A9W8G3X0"/>
<feature type="region of interest" description="Disordered" evidence="4">
    <location>
        <begin position="1"/>
        <end position="65"/>
    </location>
</feature>
<organism evidence="6 7">
    <name type="scientific">Coemansia spiralis</name>
    <dbReference type="NCBI Taxonomy" id="417178"/>
    <lineage>
        <taxon>Eukaryota</taxon>
        <taxon>Fungi</taxon>
        <taxon>Fungi incertae sedis</taxon>
        <taxon>Zoopagomycota</taxon>
        <taxon>Kickxellomycotina</taxon>
        <taxon>Kickxellomycetes</taxon>
        <taxon>Kickxellales</taxon>
        <taxon>Kickxellaceae</taxon>
        <taxon>Coemansia</taxon>
    </lineage>
</organism>
<evidence type="ECO:0000256" key="1">
    <source>
        <dbReference type="ARBA" id="ARBA00004123"/>
    </source>
</evidence>
<feature type="region of interest" description="Disordered" evidence="4">
    <location>
        <begin position="538"/>
        <end position="558"/>
    </location>
</feature>
<proteinExistence type="predicted"/>
<keyword evidence="3" id="KW-0175">Coiled coil</keyword>